<organism evidence="1 2">
    <name type="scientific">Papilio machaon</name>
    <name type="common">Old World swallowtail butterfly</name>
    <dbReference type="NCBI Taxonomy" id="76193"/>
    <lineage>
        <taxon>Eukaryota</taxon>
        <taxon>Metazoa</taxon>
        <taxon>Ecdysozoa</taxon>
        <taxon>Arthropoda</taxon>
        <taxon>Hexapoda</taxon>
        <taxon>Insecta</taxon>
        <taxon>Pterygota</taxon>
        <taxon>Neoptera</taxon>
        <taxon>Endopterygota</taxon>
        <taxon>Lepidoptera</taxon>
        <taxon>Glossata</taxon>
        <taxon>Ditrysia</taxon>
        <taxon>Papilionoidea</taxon>
        <taxon>Papilionidae</taxon>
        <taxon>Papilioninae</taxon>
        <taxon>Papilio</taxon>
    </lineage>
</organism>
<dbReference type="AlphaFoldDB" id="A0A0N1IQB8"/>
<proteinExistence type="predicted"/>
<dbReference type="Proteomes" id="UP000053240">
    <property type="component" value="Unassembled WGS sequence"/>
</dbReference>
<sequence length="51" mass="5718">MLDVCPTKSAGSTVMLSANWKTRESSRPSTKSLSKGDLRRFHFDSHEYGTN</sequence>
<name>A0A0N1IQB8_PAPMA</name>
<dbReference type="InParanoid" id="A0A0N1IQB8"/>
<accession>A0A0N1IQB8</accession>
<gene>
    <name evidence="1" type="ORF">RR48_02331</name>
</gene>
<protein>
    <submittedName>
        <fullName evidence="1">Uncharacterized protein</fullName>
    </submittedName>
</protein>
<evidence type="ECO:0000313" key="1">
    <source>
        <dbReference type="EMBL" id="KPJ19903.1"/>
    </source>
</evidence>
<keyword evidence="2" id="KW-1185">Reference proteome</keyword>
<evidence type="ECO:0000313" key="2">
    <source>
        <dbReference type="Proteomes" id="UP000053240"/>
    </source>
</evidence>
<dbReference type="EMBL" id="KQ459805">
    <property type="protein sequence ID" value="KPJ19903.1"/>
    <property type="molecule type" value="Genomic_DNA"/>
</dbReference>
<reference evidence="1 2" key="1">
    <citation type="journal article" date="2015" name="Nat. Commun.">
        <title>Outbred genome sequencing and CRISPR/Cas9 gene editing in butterflies.</title>
        <authorList>
            <person name="Li X."/>
            <person name="Fan D."/>
            <person name="Zhang W."/>
            <person name="Liu G."/>
            <person name="Zhang L."/>
            <person name="Zhao L."/>
            <person name="Fang X."/>
            <person name="Chen L."/>
            <person name="Dong Y."/>
            <person name="Chen Y."/>
            <person name="Ding Y."/>
            <person name="Zhao R."/>
            <person name="Feng M."/>
            <person name="Zhu Y."/>
            <person name="Feng Y."/>
            <person name="Jiang X."/>
            <person name="Zhu D."/>
            <person name="Xiang H."/>
            <person name="Feng X."/>
            <person name="Li S."/>
            <person name="Wang J."/>
            <person name="Zhang G."/>
            <person name="Kronforst M.R."/>
            <person name="Wang W."/>
        </authorList>
    </citation>
    <scope>NUCLEOTIDE SEQUENCE [LARGE SCALE GENOMIC DNA]</scope>
    <source>
        <strain evidence="1">Ya'a_city_454_Pm</strain>
        <tissue evidence="1">Whole body</tissue>
    </source>
</reference>